<dbReference type="SFLD" id="SFLDS00019">
    <property type="entry name" value="Glutathione_Transferase_(cytos"/>
    <property type="match status" value="1"/>
</dbReference>
<evidence type="ECO:0000256" key="3">
    <source>
        <dbReference type="ARBA" id="ARBA00012452"/>
    </source>
</evidence>
<comment type="similarity">
    <text evidence="1">Belongs to the GST superfamily. Omega family.</text>
</comment>
<evidence type="ECO:0000256" key="10">
    <source>
        <dbReference type="ARBA" id="ARBA00049544"/>
    </source>
</evidence>
<comment type="caution">
    <text evidence="14">The sequence shown here is derived from an EMBL/GenBank/DDBJ whole genome shotgun (WGS) entry which is preliminary data.</text>
</comment>
<dbReference type="InterPro" id="IPR036249">
    <property type="entry name" value="Thioredoxin-like_sf"/>
</dbReference>
<evidence type="ECO:0000259" key="13">
    <source>
        <dbReference type="PROSITE" id="PS50405"/>
    </source>
</evidence>
<evidence type="ECO:0000256" key="9">
    <source>
        <dbReference type="ARBA" id="ARBA00048353"/>
    </source>
</evidence>
<proteinExistence type="inferred from homology"/>
<gene>
    <name evidence="14" type="ORF">PFISCL1PPCAC_10142</name>
</gene>
<name>A0AAV5VGP3_9BILA</name>
<dbReference type="PROSITE" id="PS50404">
    <property type="entry name" value="GST_NTER"/>
    <property type="match status" value="1"/>
</dbReference>
<feature type="domain" description="GST N-terminal" evidence="12">
    <location>
        <begin position="28"/>
        <end position="106"/>
    </location>
</feature>
<organism evidence="14 15">
    <name type="scientific">Pristionchus fissidentatus</name>
    <dbReference type="NCBI Taxonomy" id="1538716"/>
    <lineage>
        <taxon>Eukaryota</taxon>
        <taxon>Metazoa</taxon>
        <taxon>Ecdysozoa</taxon>
        <taxon>Nematoda</taxon>
        <taxon>Chromadorea</taxon>
        <taxon>Rhabditida</taxon>
        <taxon>Rhabditina</taxon>
        <taxon>Diplogasteromorpha</taxon>
        <taxon>Diplogasteroidea</taxon>
        <taxon>Neodiplogasteridae</taxon>
        <taxon>Pristionchus</taxon>
    </lineage>
</organism>
<evidence type="ECO:0000256" key="5">
    <source>
        <dbReference type="ARBA" id="ARBA00023002"/>
    </source>
</evidence>
<evidence type="ECO:0000256" key="11">
    <source>
        <dbReference type="SAM" id="MobiDB-lite"/>
    </source>
</evidence>
<dbReference type="InterPro" id="IPR050983">
    <property type="entry name" value="GST_Omega/HSP26"/>
</dbReference>
<evidence type="ECO:0000313" key="14">
    <source>
        <dbReference type="EMBL" id="GMT18845.1"/>
    </source>
</evidence>
<dbReference type="Pfam" id="PF02798">
    <property type="entry name" value="GST_N"/>
    <property type="match status" value="1"/>
</dbReference>
<evidence type="ECO:0000256" key="1">
    <source>
        <dbReference type="ARBA" id="ARBA00011067"/>
    </source>
</evidence>
<dbReference type="PANTHER" id="PTHR43968:SF6">
    <property type="entry name" value="GLUTATHIONE S-TRANSFERASE OMEGA"/>
    <property type="match status" value="1"/>
</dbReference>
<dbReference type="EC" id="1.8.5.1" evidence="2"/>
<dbReference type="InterPro" id="IPR040079">
    <property type="entry name" value="Glutathione_S-Trfase"/>
</dbReference>
<evidence type="ECO:0000256" key="4">
    <source>
        <dbReference type="ARBA" id="ARBA00013060"/>
    </source>
</evidence>
<comment type="catalytic activity">
    <reaction evidence="10">
        <text>L-dehydroascorbate + 2 glutathione = glutathione disulfide + L-ascorbate</text>
        <dbReference type="Rhea" id="RHEA:24424"/>
        <dbReference type="ChEBI" id="CHEBI:38290"/>
        <dbReference type="ChEBI" id="CHEBI:57925"/>
        <dbReference type="ChEBI" id="CHEBI:58297"/>
        <dbReference type="ChEBI" id="CHEBI:58539"/>
        <dbReference type="EC" id="1.8.5.1"/>
    </reaction>
</comment>
<dbReference type="InterPro" id="IPR005442">
    <property type="entry name" value="GST_omega"/>
</dbReference>
<accession>A0AAV5VGP3</accession>
<dbReference type="GO" id="GO:0006749">
    <property type="term" value="P:glutathione metabolic process"/>
    <property type="evidence" value="ECO:0007669"/>
    <property type="project" value="TreeGrafter"/>
</dbReference>
<dbReference type="Gene3D" id="1.20.1050.10">
    <property type="match status" value="1"/>
</dbReference>
<dbReference type="PROSITE" id="PS50405">
    <property type="entry name" value="GST_CTER"/>
    <property type="match status" value="1"/>
</dbReference>
<dbReference type="SFLD" id="SFLDG00358">
    <property type="entry name" value="Main_(cytGST)"/>
    <property type="match status" value="1"/>
</dbReference>
<dbReference type="Gene3D" id="3.40.30.10">
    <property type="entry name" value="Glutaredoxin"/>
    <property type="match status" value="1"/>
</dbReference>
<protein>
    <recommendedName>
        <fullName evidence="6">Glutathione-dependent dehydroascorbate reductase</fullName>
        <ecNumber evidence="4">1.20.4.2</ecNumber>
        <ecNumber evidence="2">1.8.5.1</ecNumber>
        <ecNumber evidence="3">2.5.1.18</ecNumber>
    </recommendedName>
    <alternativeName>
        <fullName evidence="7">Monomethylarsonic acid reductase</fullName>
    </alternativeName>
</protein>
<dbReference type="EMBL" id="BTSY01000003">
    <property type="protein sequence ID" value="GMT18845.1"/>
    <property type="molecule type" value="Genomic_DNA"/>
</dbReference>
<reference evidence="14" key="1">
    <citation type="submission" date="2023-10" db="EMBL/GenBank/DDBJ databases">
        <title>Genome assembly of Pristionchus species.</title>
        <authorList>
            <person name="Yoshida K."/>
            <person name="Sommer R.J."/>
        </authorList>
    </citation>
    <scope>NUCLEOTIDE SEQUENCE</scope>
    <source>
        <strain evidence="14">RS5133</strain>
    </source>
</reference>
<dbReference type="GO" id="GO:0045174">
    <property type="term" value="F:glutathione dehydrogenase (ascorbate) activity"/>
    <property type="evidence" value="ECO:0007669"/>
    <property type="project" value="UniProtKB-EC"/>
</dbReference>
<dbReference type="SUPFAM" id="SSF52833">
    <property type="entry name" value="Thioredoxin-like"/>
    <property type="match status" value="1"/>
</dbReference>
<dbReference type="InterPro" id="IPR036282">
    <property type="entry name" value="Glutathione-S-Trfase_C_sf"/>
</dbReference>
<feature type="compositionally biased region" description="Polar residues" evidence="11">
    <location>
        <begin position="1"/>
        <end position="14"/>
    </location>
</feature>
<dbReference type="AlphaFoldDB" id="A0AAV5VGP3"/>
<dbReference type="PANTHER" id="PTHR43968">
    <property type="match status" value="1"/>
</dbReference>
<feature type="domain" description="GST C-terminal" evidence="13">
    <location>
        <begin position="111"/>
        <end position="244"/>
    </location>
</feature>
<evidence type="ECO:0000256" key="8">
    <source>
        <dbReference type="ARBA" id="ARBA00047960"/>
    </source>
</evidence>
<feature type="region of interest" description="Disordered" evidence="11">
    <location>
        <begin position="1"/>
        <end position="20"/>
    </location>
</feature>
<dbReference type="InterPro" id="IPR004045">
    <property type="entry name" value="Glutathione_S-Trfase_N"/>
</dbReference>
<evidence type="ECO:0000259" key="12">
    <source>
        <dbReference type="PROSITE" id="PS50404"/>
    </source>
</evidence>
<feature type="non-terminal residue" evidence="14">
    <location>
        <position position="1"/>
    </location>
</feature>
<evidence type="ECO:0000256" key="6">
    <source>
        <dbReference type="ARBA" id="ARBA00032186"/>
    </source>
</evidence>
<dbReference type="EC" id="1.20.4.2" evidence="4"/>
<evidence type="ECO:0000256" key="7">
    <source>
        <dbReference type="ARBA" id="ARBA00032681"/>
    </source>
</evidence>
<comment type="catalytic activity">
    <reaction evidence="9">
        <text>methylarsonate + 2 glutathione + H(+) = methylarsonous acid + glutathione disulfide + H2O</text>
        <dbReference type="Rhea" id="RHEA:15969"/>
        <dbReference type="ChEBI" id="CHEBI:15377"/>
        <dbReference type="ChEBI" id="CHEBI:15378"/>
        <dbReference type="ChEBI" id="CHEBI:17826"/>
        <dbReference type="ChEBI" id="CHEBI:33409"/>
        <dbReference type="ChEBI" id="CHEBI:57925"/>
        <dbReference type="ChEBI" id="CHEBI:58297"/>
        <dbReference type="EC" id="1.20.4.2"/>
    </reaction>
</comment>
<evidence type="ECO:0000256" key="2">
    <source>
        <dbReference type="ARBA" id="ARBA00012436"/>
    </source>
</evidence>
<dbReference type="GO" id="GO:0050610">
    <property type="term" value="F:methylarsonate reductase activity"/>
    <property type="evidence" value="ECO:0007669"/>
    <property type="project" value="UniProtKB-EC"/>
</dbReference>
<evidence type="ECO:0000313" key="15">
    <source>
        <dbReference type="Proteomes" id="UP001432322"/>
    </source>
</evidence>
<sequence>DNQTMSTIVGNNTKALKKGDPEPPLVPGVARIYGMRFCPWAERVVLYAAAKGMNVEIVNINLMNKPEWYYNKQPQGRVPAFEKDGKIVVESAIIPEYLDALYPDSSILPTDPYLRAKQKILLEQITPITSAFYGLSSIIRDNLEGEARDEKIKEAGAIIDGIEKLLTDEYFGGSTTGYVDWMILPFFERLTHLSTVLSLPSPFPCSSSSSRWPSLSSWFTRISSHSPSLFFQPMNLHVEFFKSFVGGNPDYDIGI</sequence>
<dbReference type="EC" id="2.5.1.18" evidence="3"/>
<comment type="catalytic activity">
    <reaction evidence="8">
        <text>RX + glutathione = an S-substituted glutathione + a halide anion + H(+)</text>
        <dbReference type="Rhea" id="RHEA:16437"/>
        <dbReference type="ChEBI" id="CHEBI:15378"/>
        <dbReference type="ChEBI" id="CHEBI:16042"/>
        <dbReference type="ChEBI" id="CHEBI:17792"/>
        <dbReference type="ChEBI" id="CHEBI:57925"/>
        <dbReference type="ChEBI" id="CHEBI:90779"/>
        <dbReference type="EC" id="2.5.1.18"/>
    </reaction>
</comment>
<dbReference type="Proteomes" id="UP001432322">
    <property type="component" value="Unassembled WGS sequence"/>
</dbReference>
<dbReference type="GO" id="GO:0005737">
    <property type="term" value="C:cytoplasm"/>
    <property type="evidence" value="ECO:0007669"/>
    <property type="project" value="InterPro"/>
</dbReference>
<keyword evidence="5" id="KW-0560">Oxidoreductase</keyword>
<dbReference type="SUPFAM" id="SSF47616">
    <property type="entry name" value="GST C-terminal domain-like"/>
    <property type="match status" value="1"/>
</dbReference>
<dbReference type="PRINTS" id="PR01625">
    <property type="entry name" value="GSTRNSFRASEO"/>
</dbReference>
<dbReference type="FunFam" id="1.20.1050.10:FF:000009">
    <property type="entry name" value="Glutathione S-transferase omega-1"/>
    <property type="match status" value="1"/>
</dbReference>
<dbReference type="InterPro" id="IPR010987">
    <property type="entry name" value="Glutathione-S-Trfase_C-like"/>
</dbReference>
<keyword evidence="15" id="KW-1185">Reference proteome</keyword>
<dbReference type="GO" id="GO:0004364">
    <property type="term" value="F:glutathione transferase activity"/>
    <property type="evidence" value="ECO:0007669"/>
    <property type="project" value="UniProtKB-EC"/>
</dbReference>
<dbReference type="FunFam" id="3.40.30.10:FF:000123">
    <property type="entry name" value="Glutathione transferase o1"/>
    <property type="match status" value="1"/>
</dbReference>